<keyword evidence="1" id="KW-0472">Membrane</keyword>
<protein>
    <recommendedName>
        <fullName evidence="3">EamA domain-containing protein</fullName>
    </recommendedName>
</protein>
<dbReference type="PANTHER" id="PTHR31965">
    <property type="entry name" value="TRANSMEMBRANE PROTEIN 42"/>
    <property type="match status" value="1"/>
</dbReference>
<sequence>MFLDAPTGTALVQCAGAGALGAVAGFFGKLGGSERVQAAVATTTTGTGDGWGDGATLLLRILCYVALFSCNAGMMTLQLKSVRVLPSLQSTTAINAANLAVSGFLGSTVFMERITLRWLAGVAMVLAGAVLVSLGSSVRRTKAD</sequence>
<dbReference type="EMBL" id="HBGG01000795">
    <property type="protein sequence ID" value="CAD9198224.1"/>
    <property type="molecule type" value="Transcribed_RNA"/>
</dbReference>
<dbReference type="InterPro" id="IPR039632">
    <property type="entry name" value="TMEM42"/>
</dbReference>
<dbReference type="AlphaFoldDB" id="A0A7S1SGR6"/>
<keyword evidence="1" id="KW-1133">Transmembrane helix</keyword>
<organism evidence="2">
    <name type="scientific">Tetraselmis chuii</name>
    <dbReference type="NCBI Taxonomy" id="63592"/>
    <lineage>
        <taxon>Eukaryota</taxon>
        <taxon>Viridiplantae</taxon>
        <taxon>Chlorophyta</taxon>
        <taxon>core chlorophytes</taxon>
        <taxon>Chlorodendrophyceae</taxon>
        <taxon>Chlorodendrales</taxon>
        <taxon>Chlorodendraceae</taxon>
        <taxon>Tetraselmis</taxon>
    </lineage>
</organism>
<gene>
    <name evidence="2" type="ORF">TCHU04912_LOCUS457</name>
</gene>
<feature type="transmembrane region" description="Helical" evidence="1">
    <location>
        <begin position="116"/>
        <end position="138"/>
    </location>
</feature>
<reference evidence="2" key="1">
    <citation type="submission" date="2021-01" db="EMBL/GenBank/DDBJ databases">
        <authorList>
            <person name="Corre E."/>
            <person name="Pelletier E."/>
            <person name="Niang G."/>
            <person name="Scheremetjew M."/>
            <person name="Finn R."/>
            <person name="Kale V."/>
            <person name="Holt S."/>
            <person name="Cochrane G."/>
            <person name="Meng A."/>
            <person name="Brown T."/>
            <person name="Cohen L."/>
        </authorList>
    </citation>
    <scope>NUCLEOTIDE SEQUENCE</scope>
    <source>
        <strain evidence="2">PLY429</strain>
    </source>
</reference>
<accession>A0A7S1SGR6</accession>
<evidence type="ECO:0000256" key="1">
    <source>
        <dbReference type="SAM" id="Phobius"/>
    </source>
</evidence>
<evidence type="ECO:0008006" key="3">
    <source>
        <dbReference type="Google" id="ProtNLM"/>
    </source>
</evidence>
<feature type="transmembrane region" description="Helical" evidence="1">
    <location>
        <begin position="57"/>
        <end position="79"/>
    </location>
</feature>
<dbReference type="InterPro" id="IPR037185">
    <property type="entry name" value="EmrE-like"/>
</dbReference>
<keyword evidence="1" id="KW-0812">Transmembrane</keyword>
<name>A0A7S1SGR6_9CHLO</name>
<evidence type="ECO:0000313" key="2">
    <source>
        <dbReference type="EMBL" id="CAD9198224.1"/>
    </source>
</evidence>
<proteinExistence type="predicted"/>
<dbReference type="SUPFAM" id="SSF103481">
    <property type="entry name" value="Multidrug resistance efflux transporter EmrE"/>
    <property type="match status" value="1"/>
</dbReference>
<dbReference type="PANTHER" id="PTHR31965:SF1">
    <property type="entry name" value="TRANSMEMBRANE PROTEIN 42"/>
    <property type="match status" value="1"/>
</dbReference>